<feature type="domain" description="PGAP2IP C-terminal nuclease-like" evidence="5">
    <location>
        <begin position="692"/>
        <end position="918"/>
    </location>
</feature>
<evidence type="ECO:0000256" key="1">
    <source>
        <dbReference type="SAM" id="Phobius"/>
    </source>
</evidence>
<dbReference type="GeneID" id="2891008"/>
<feature type="domain" description="PGAP2IP first transmembrane" evidence="4">
    <location>
        <begin position="292"/>
        <end position="441"/>
    </location>
</feature>
<dbReference type="GO" id="GO:0005934">
    <property type="term" value="C:cellular bud tip"/>
    <property type="evidence" value="ECO:0007669"/>
    <property type="project" value="EnsemblFungi"/>
</dbReference>
<feature type="domain" description="PGAP2IP second transmembrane" evidence="3">
    <location>
        <begin position="467"/>
        <end position="642"/>
    </location>
</feature>
<dbReference type="InterPro" id="IPR019402">
    <property type="entry name" value="CWH43_N"/>
</dbReference>
<feature type="transmembrane region" description="Helical" evidence="1">
    <location>
        <begin position="6"/>
        <end position="26"/>
    </location>
</feature>
<dbReference type="Pfam" id="PF23021">
    <property type="entry name" value="6TM_2nd_PGAP2IP"/>
    <property type="match status" value="1"/>
</dbReference>
<dbReference type="InterPro" id="IPR053912">
    <property type="entry name" value="PGAP2IP_TM_1nd"/>
</dbReference>
<dbReference type="SUPFAM" id="SSF56219">
    <property type="entry name" value="DNase I-like"/>
    <property type="match status" value="1"/>
</dbReference>
<dbReference type="HOGENOM" id="CLU_009808_0_0_1"/>
<feature type="transmembrane region" description="Helical" evidence="1">
    <location>
        <begin position="340"/>
        <end position="358"/>
    </location>
</feature>
<feature type="transmembrane region" description="Helical" evidence="1">
    <location>
        <begin position="310"/>
        <end position="333"/>
    </location>
</feature>
<dbReference type="PANTHER" id="PTHR14859:SF1">
    <property type="entry name" value="PGAP2-INTERACTING PROTEIN"/>
    <property type="match status" value="1"/>
</dbReference>
<dbReference type="VEuPathDB" id="FungiDB:CAGL0L07854g"/>
<dbReference type="InterPro" id="IPR051916">
    <property type="entry name" value="GPI-anchor_lipid_remodeler"/>
</dbReference>
<evidence type="ECO:0000259" key="5">
    <source>
        <dbReference type="Pfam" id="PF23226"/>
    </source>
</evidence>
<dbReference type="GO" id="GO:0005886">
    <property type="term" value="C:plasma membrane"/>
    <property type="evidence" value="ECO:0007669"/>
    <property type="project" value="EnsemblFungi"/>
</dbReference>
<dbReference type="Gene3D" id="3.60.10.10">
    <property type="entry name" value="Endonuclease/exonuclease/phosphatase"/>
    <property type="match status" value="1"/>
</dbReference>
<dbReference type="EMBL" id="CR380958">
    <property type="protein sequence ID" value="CAG62089.1"/>
    <property type="molecule type" value="Genomic_DNA"/>
</dbReference>
<organism evidence="7 8">
    <name type="scientific">Candida glabrata (strain ATCC 2001 / BCRC 20586 / JCM 3761 / NBRC 0622 / NRRL Y-65 / CBS 138)</name>
    <name type="common">Yeast</name>
    <name type="synonym">Nakaseomyces glabratus</name>
    <dbReference type="NCBI Taxonomy" id="284593"/>
    <lineage>
        <taxon>Eukaryota</taxon>
        <taxon>Fungi</taxon>
        <taxon>Dikarya</taxon>
        <taxon>Ascomycota</taxon>
        <taxon>Saccharomycotina</taxon>
        <taxon>Saccharomycetes</taxon>
        <taxon>Saccharomycetales</taxon>
        <taxon>Saccharomycetaceae</taxon>
        <taxon>Nakaseomyces</taxon>
    </lineage>
</organism>
<evidence type="ECO:0000313" key="8">
    <source>
        <dbReference type="Proteomes" id="UP000002428"/>
    </source>
</evidence>
<feature type="transmembrane region" description="Helical" evidence="1">
    <location>
        <begin position="172"/>
        <end position="194"/>
    </location>
</feature>
<keyword evidence="1" id="KW-0472">Membrane</keyword>
<feature type="transmembrane region" description="Helical" evidence="1">
    <location>
        <begin position="558"/>
        <end position="577"/>
    </location>
</feature>
<dbReference type="CGD" id="CAL0135062">
    <property type="gene designation" value="CWH43"/>
</dbReference>
<protein>
    <recommendedName>
        <fullName evidence="9">Protein CWH43</fullName>
    </recommendedName>
</protein>
<keyword evidence="1" id="KW-0812">Transmembrane</keyword>
<dbReference type="Pfam" id="PF23226">
    <property type="entry name" value="Exo_endo_phos_PGAP2IP"/>
    <property type="match status" value="1"/>
</dbReference>
<dbReference type="Pfam" id="PF23022">
    <property type="entry name" value="6TM_1st_PGAP2IP"/>
    <property type="match status" value="1"/>
</dbReference>
<dbReference type="InterPro" id="IPR057315">
    <property type="entry name" value="Exo_endo_phos_PGAP2IP_C"/>
</dbReference>
<evidence type="ECO:0000259" key="3">
    <source>
        <dbReference type="Pfam" id="PF23021"/>
    </source>
</evidence>
<dbReference type="AlphaFoldDB" id="Q6FKX5"/>
<gene>
    <name evidence="6" type="primary">CWH43</name>
    <name evidence="6 7" type="ordered locus">CAGL0L07854g</name>
</gene>
<sequence length="976" mass="111067">MVELNAKLIVAAHTVCAASAFLAALVTGYNLHFHKIVENAHYGYPDEWFPSVSATIGDRYPERSIFQILIALTAFPRFLLLLSHYYINGSLTTFIIGTARTVTCGGWVYITSTDDHDIHDIFMIAYIILTLPWYILVTKHSNYKQAKTIVGTTFFSTLVPMIYWYIQHQVHHVAGAYSIYAYFEWSLIILDITFDATAYKDFKKLTFTLKHDANEAGKWFFKINNQQNDTMKNETIVEIDDEKIERPIEAEVELDEIIRAKGIAAIEDHLISPKIFTYDSFVYITVNIIESFIFWSNLTSLTCSVWHFPLWYMGISGYEAAILGFMGPAILAIPYMSSAVTQYGALLGGLITIGAYLIDTPEPRLITICVGTIFSMATFAQYLRKLTNAQLNFSFAITWSLGLIFTLIIKMWFFSNNPTWAIMKEETGGYNKTAIVISTVIGMIYPYINSIHMKQEKPMVSGCFFKKFMLATGFGGLIFSIHQSLTDASTLIYWSWEGYSKENQGPLAWPWASLTIVVMLFGALTSLKFINRPVFPSLLLIIGTIVLSIRSITGWNKFIFGGLFYALSIMWLIPTYVSALGYLGSTWVFTLAFFYHVIGILAHVWVVAYAFVPMGWILRERIEVVLSIATGMVILGALSVSNSFFLPKSISFTKKFGTYLTLYAFAALALTSYCTYDLRPTGVPTPYHPDKKLITAGIWTIHFGLDNDMWASEERMIELIKDLEIDVVGLLETDTQRITMGNRDLTRKMAYELNMYADFGPGPNKHTWGCVLLSKFPILNSTHHLLPSPVGELAPAIHATLKTYDDVLVDVIVFHSGQEEDEEDRRLQSQYLAKLMGSTNRPTFLLSYLVTDPHEGNYNTYVSELSGMHDIDPSDDDRWCEYILYKNIKRTGYARVSRGTITDTELQVGKFQVLNDRELLEANDSLYTDEYTEEIDDDGFKFPSMFEGEGERDHFYHVFDRPRYFGFKKDEEQNDE</sequence>
<feature type="transmembrane region" description="Helical" evidence="1">
    <location>
        <begin position="395"/>
        <end position="414"/>
    </location>
</feature>
<feature type="transmembrane region" description="Helical" evidence="1">
    <location>
        <begin position="656"/>
        <end position="673"/>
    </location>
</feature>
<feature type="transmembrane region" description="Helical" evidence="1">
    <location>
        <begin position="149"/>
        <end position="166"/>
    </location>
</feature>
<reference evidence="7 8" key="1">
    <citation type="journal article" date="2004" name="Nature">
        <title>Genome evolution in yeasts.</title>
        <authorList>
            <consortium name="Genolevures"/>
            <person name="Dujon B."/>
            <person name="Sherman D."/>
            <person name="Fischer G."/>
            <person name="Durrens P."/>
            <person name="Casaregola S."/>
            <person name="Lafontaine I."/>
            <person name="de Montigny J."/>
            <person name="Marck C."/>
            <person name="Neuveglise C."/>
            <person name="Talla E."/>
            <person name="Goffard N."/>
            <person name="Frangeul L."/>
            <person name="Aigle M."/>
            <person name="Anthouard V."/>
            <person name="Babour A."/>
            <person name="Barbe V."/>
            <person name="Barnay S."/>
            <person name="Blanchin S."/>
            <person name="Beckerich J.M."/>
            <person name="Beyne E."/>
            <person name="Bleykasten C."/>
            <person name="Boisrame A."/>
            <person name="Boyer J."/>
            <person name="Cattolico L."/>
            <person name="Confanioleri F."/>
            <person name="de Daruvar A."/>
            <person name="Despons L."/>
            <person name="Fabre E."/>
            <person name="Fairhead C."/>
            <person name="Ferry-Dumazet H."/>
            <person name="Groppi A."/>
            <person name="Hantraye F."/>
            <person name="Hennequin C."/>
            <person name="Jauniaux N."/>
            <person name="Joyet P."/>
            <person name="Kachouri R."/>
            <person name="Kerrest A."/>
            <person name="Koszul R."/>
            <person name="Lemaire M."/>
            <person name="Lesur I."/>
            <person name="Ma L."/>
            <person name="Muller H."/>
            <person name="Nicaud J.M."/>
            <person name="Nikolski M."/>
            <person name="Oztas S."/>
            <person name="Ozier-Kalogeropoulos O."/>
            <person name="Pellenz S."/>
            <person name="Potier S."/>
            <person name="Richard G.F."/>
            <person name="Straub M.L."/>
            <person name="Suleau A."/>
            <person name="Swennene D."/>
            <person name="Tekaia F."/>
            <person name="Wesolowski-Louvel M."/>
            <person name="Westhof E."/>
            <person name="Wirth B."/>
            <person name="Zeniou-Meyer M."/>
            <person name="Zivanovic I."/>
            <person name="Bolotin-Fukuhara M."/>
            <person name="Thierry A."/>
            <person name="Bouchier C."/>
            <person name="Caudron B."/>
            <person name="Scarpelli C."/>
            <person name="Gaillardin C."/>
            <person name="Weissenbach J."/>
            <person name="Wincker P."/>
            <person name="Souciet J.L."/>
        </authorList>
    </citation>
    <scope>NUCLEOTIDE SEQUENCE [LARGE SCALE GENOMIC DNA]</scope>
    <source>
        <strain evidence="8">ATCC 2001 / BCRC 20586 / JCM 3761 / NBRC 0622 / NRRL Y-65 / CBS 138</strain>
    </source>
</reference>
<dbReference type="RefSeq" id="XP_449119.1">
    <property type="nucleotide sequence ID" value="XM_449119.1"/>
</dbReference>
<dbReference type="PANTHER" id="PTHR14859">
    <property type="entry name" value="CALCOFLUOR WHITE HYPERSENSITIVE PROTEIN PRECURSOR"/>
    <property type="match status" value="1"/>
</dbReference>
<feature type="transmembrane region" description="Helical" evidence="1">
    <location>
        <begin position="508"/>
        <end position="527"/>
    </location>
</feature>
<dbReference type="InterPro" id="IPR036691">
    <property type="entry name" value="Endo/exonu/phosph_ase_sf"/>
</dbReference>
<evidence type="ECO:0000259" key="2">
    <source>
        <dbReference type="Pfam" id="PF10277"/>
    </source>
</evidence>
<dbReference type="KEGG" id="cgr:2891008"/>
<dbReference type="eggNOG" id="KOG3979">
    <property type="taxonomic scope" value="Eukaryota"/>
</dbReference>
<feature type="transmembrane region" description="Helical" evidence="1">
    <location>
        <begin position="364"/>
        <end position="383"/>
    </location>
</feature>
<keyword evidence="1" id="KW-1133">Transmembrane helix</keyword>
<dbReference type="GO" id="GO:0031505">
    <property type="term" value="P:fungal-type cell wall organization"/>
    <property type="evidence" value="ECO:0007669"/>
    <property type="project" value="EnsemblFungi"/>
</dbReference>
<feature type="transmembrane region" description="Helical" evidence="1">
    <location>
        <begin position="65"/>
        <end position="87"/>
    </location>
</feature>
<keyword evidence="8" id="KW-1185">Reference proteome</keyword>
<evidence type="ECO:0000313" key="6">
    <source>
        <dbReference type="CGD" id="CAL0135062"/>
    </source>
</evidence>
<feature type="transmembrane region" description="Helical" evidence="1">
    <location>
        <begin position="468"/>
        <end position="496"/>
    </location>
</feature>
<feature type="transmembrane region" description="Helical" evidence="1">
    <location>
        <begin position="280"/>
        <end position="298"/>
    </location>
</feature>
<evidence type="ECO:0000259" key="4">
    <source>
        <dbReference type="Pfam" id="PF23022"/>
    </source>
</evidence>
<feature type="transmembrane region" description="Helical" evidence="1">
    <location>
        <begin position="589"/>
        <end position="612"/>
    </location>
</feature>
<feature type="transmembrane region" description="Helical" evidence="1">
    <location>
        <begin position="624"/>
        <end position="644"/>
    </location>
</feature>
<feature type="transmembrane region" description="Helical" evidence="1">
    <location>
        <begin position="534"/>
        <end position="552"/>
    </location>
</feature>
<accession>Q6FKX5</accession>
<evidence type="ECO:0008006" key="9">
    <source>
        <dbReference type="Google" id="ProtNLM"/>
    </source>
</evidence>
<dbReference type="GO" id="GO:0005935">
    <property type="term" value="C:cellular bud neck"/>
    <property type="evidence" value="ECO:0007669"/>
    <property type="project" value="EnsemblFungi"/>
</dbReference>
<proteinExistence type="predicted"/>
<dbReference type="InterPro" id="IPR053911">
    <property type="entry name" value="PGAP2IP_TM_2nd"/>
</dbReference>
<dbReference type="FunCoup" id="Q6FKX5">
    <property type="interactions" value="18"/>
</dbReference>
<dbReference type="InParanoid" id="Q6FKX5"/>
<dbReference type="GO" id="GO:0005783">
    <property type="term" value="C:endoplasmic reticulum"/>
    <property type="evidence" value="ECO:0007669"/>
    <property type="project" value="TreeGrafter"/>
</dbReference>
<dbReference type="Pfam" id="PF10277">
    <property type="entry name" value="Frag1"/>
    <property type="match status" value="1"/>
</dbReference>
<name>Q6FKX5_CANGA</name>
<evidence type="ECO:0000313" key="7">
    <source>
        <dbReference type="EMBL" id="CAG62089.1"/>
    </source>
</evidence>
<feature type="domain" description="CWH43-like N-terminal" evidence="2">
    <location>
        <begin position="7"/>
        <end position="204"/>
    </location>
</feature>
<dbReference type="STRING" id="284593.Q6FKX5"/>
<feature type="transmembrane region" description="Helical" evidence="1">
    <location>
        <begin position="429"/>
        <end position="448"/>
    </location>
</feature>
<feature type="transmembrane region" description="Helical" evidence="1">
    <location>
        <begin position="118"/>
        <end position="137"/>
    </location>
</feature>
<dbReference type="Proteomes" id="UP000002428">
    <property type="component" value="Chromosome L"/>
</dbReference>
<dbReference type="GO" id="GO:0006506">
    <property type="term" value="P:GPI anchor biosynthetic process"/>
    <property type="evidence" value="ECO:0007669"/>
    <property type="project" value="EnsemblFungi"/>
</dbReference>
<dbReference type="FunFam" id="3.60.10.10:FF:000031">
    <property type="entry name" value="Calcofluor white hypersensitive protein"/>
    <property type="match status" value="1"/>
</dbReference>
<dbReference type="OMA" id="CVWYFPL"/>